<dbReference type="PATRIC" id="fig|1286171.3.peg.1853"/>
<evidence type="ECO:0000256" key="2">
    <source>
        <dbReference type="ARBA" id="ARBA00022695"/>
    </source>
</evidence>
<evidence type="ECO:0000313" key="3">
    <source>
        <dbReference type="EMBL" id="AHM57185.1"/>
    </source>
</evidence>
<dbReference type="EC" id="2.7.7.60" evidence="3"/>
<keyword evidence="2 3" id="KW-0548">Nucleotidyltransferase</keyword>
<dbReference type="HOGENOM" id="CLU_061281_2_3_9"/>
<dbReference type="Gene3D" id="3.90.550.10">
    <property type="entry name" value="Spore Coat Polysaccharide Biosynthesis Protein SpsA, Chain A"/>
    <property type="match status" value="1"/>
</dbReference>
<dbReference type="STRING" id="1286171.EAL2_c19040"/>
<name>W8T8K4_PEPAC</name>
<dbReference type="InterPro" id="IPR034683">
    <property type="entry name" value="IspD/TarI"/>
</dbReference>
<reference evidence="3 4" key="1">
    <citation type="journal article" date="2014" name="Genome Announc.">
        <title>Complete Genome Sequence of Amino Acid-Utilizing Eubacterium acidaminophilum al-2 (DSM 3953).</title>
        <authorList>
            <person name="Poehlein A."/>
            <person name="Andreesen J.R."/>
            <person name="Daniel R."/>
        </authorList>
    </citation>
    <scope>NUCLEOTIDE SEQUENCE [LARGE SCALE GENOMIC DNA]</scope>
    <source>
        <strain evidence="3 4">DSM 3953</strain>
    </source>
</reference>
<dbReference type="AlphaFoldDB" id="W8T8K4"/>
<keyword evidence="1 3" id="KW-0808">Transferase</keyword>
<sequence>MNIAVIIAGGSGQRMHQDIPKQFLHVDNKPIIIYTLEVFQRHPDIDAIEVVCLDGWHEVLRAYAEEHGIDKLKWITSGGASAQESIRNGVYNLIDKCSPDDIILIHDGIRPMVDELIISDCIDKCRTYGNGVTALPHNEHVFEAKDDISTAQYIPREKTRCVQTPQAYKYGKLLGAYEEAFRSGIGIYGASYVNTMMVDMGETLYFAVGSYKNIKLTTPDDIELFKALLHSKKDYWIK</sequence>
<dbReference type="KEGG" id="eac:EAL2_c19040"/>
<dbReference type="OrthoDB" id="9806837at2"/>
<evidence type="ECO:0000256" key="1">
    <source>
        <dbReference type="ARBA" id="ARBA00022679"/>
    </source>
</evidence>
<gene>
    <name evidence="3" type="primary">ispD3</name>
    <name evidence="3" type="ORF">EAL2_c19040</name>
</gene>
<organism evidence="3 4">
    <name type="scientific">Peptoclostridium acidaminophilum DSM 3953</name>
    <dbReference type="NCBI Taxonomy" id="1286171"/>
    <lineage>
        <taxon>Bacteria</taxon>
        <taxon>Bacillati</taxon>
        <taxon>Bacillota</taxon>
        <taxon>Clostridia</taxon>
        <taxon>Peptostreptococcales</taxon>
        <taxon>Peptoclostridiaceae</taxon>
        <taxon>Peptoclostridium</taxon>
    </lineage>
</organism>
<dbReference type="GO" id="GO:0005829">
    <property type="term" value="C:cytosol"/>
    <property type="evidence" value="ECO:0007669"/>
    <property type="project" value="TreeGrafter"/>
</dbReference>
<dbReference type="Pfam" id="PF01128">
    <property type="entry name" value="IspD"/>
    <property type="match status" value="1"/>
</dbReference>
<evidence type="ECO:0000313" key="4">
    <source>
        <dbReference type="Proteomes" id="UP000019591"/>
    </source>
</evidence>
<dbReference type="GO" id="GO:0050518">
    <property type="term" value="F:2-C-methyl-D-erythritol 4-phosphate cytidylyltransferase activity"/>
    <property type="evidence" value="ECO:0007669"/>
    <property type="project" value="UniProtKB-EC"/>
</dbReference>
<dbReference type="eggNOG" id="COG1211">
    <property type="taxonomic scope" value="Bacteria"/>
</dbReference>
<proteinExistence type="predicted"/>
<dbReference type="Proteomes" id="UP000019591">
    <property type="component" value="Chromosome"/>
</dbReference>
<accession>W8T8K4</accession>
<dbReference type="RefSeq" id="WP_025436137.1">
    <property type="nucleotide sequence ID" value="NZ_CP007452.1"/>
</dbReference>
<protein>
    <submittedName>
        <fullName evidence="3">2-C-methyl-D-erythritol 4-phosphate cytidylyltransferase IspD</fullName>
        <ecNumber evidence="3">2.7.7.60</ecNumber>
    </submittedName>
</protein>
<keyword evidence="4" id="KW-1185">Reference proteome</keyword>
<dbReference type="SUPFAM" id="SSF53448">
    <property type="entry name" value="Nucleotide-diphospho-sugar transferases"/>
    <property type="match status" value="1"/>
</dbReference>
<dbReference type="CDD" id="cd02516">
    <property type="entry name" value="CDP-ME_synthetase"/>
    <property type="match status" value="1"/>
</dbReference>
<dbReference type="PANTHER" id="PTHR43015">
    <property type="entry name" value="D-RIBITOL-5-PHOSPHATE CYTIDYLYLTRANSFERASE"/>
    <property type="match status" value="1"/>
</dbReference>
<dbReference type="PANTHER" id="PTHR43015:SF1">
    <property type="entry name" value="D-RIBITOL-5-PHOSPHATE CYTIDYLYLTRANSFERASE"/>
    <property type="match status" value="1"/>
</dbReference>
<dbReference type="EMBL" id="CP007452">
    <property type="protein sequence ID" value="AHM57185.1"/>
    <property type="molecule type" value="Genomic_DNA"/>
</dbReference>
<dbReference type="InterPro" id="IPR029044">
    <property type="entry name" value="Nucleotide-diphossugar_trans"/>
</dbReference>